<evidence type="ECO:0000259" key="9">
    <source>
        <dbReference type="Pfam" id="PF02784"/>
    </source>
</evidence>
<dbReference type="CDD" id="cd06828">
    <property type="entry name" value="PLPDE_III_DapDC"/>
    <property type="match status" value="1"/>
</dbReference>
<comment type="similarity">
    <text evidence="5">Belongs to the Orn/Lys/Arg decarboxylase class-II family. LysA subfamily.</text>
</comment>
<feature type="domain" description="Orn/DAP/Arg decarboxylase 2 N-terminal" evidence="9">
    <location>
        <begin position="36"/>
        <end position="294"/>
    </location>
</feature>
<evidence type="ECO:0000256" key="1">
    <source>
        <dbReference type="ARBA" id="ARBA00001933"/>
    </source>
</evidence>
<keyword evidence="4 5" id="KW-0456">Lyase</keyword>
<protein>
    <recommendedName>
        <fullName evidence="5 6">Diaminopimelate decarboxylase</fullName>
        <shortName evidence="5">DAP decarboxylase</shortName>
        <shortName evidence="5">DAPDC</shortName>
        <ecNumber evidence="5 6">4.1.1.20</ecNumber>
    </recommendedName>
</protein>
<evidence type="ECO:0000256" key="3">
    <source>
        <dbReference type="ARBA" id="ARBA00022898"/>
    </source>
</evidence>
<feature type="modified residue" description="N6-(pyridoxal phosphate)lysine" evidence="5 7">
    <location>
        <position position="60"/>
    </location>
</feature>
<comment type="catalytic activity">
    <reaction evidence="5 8">
        <text>meso-2,6-diaminopimelate + H(+) = L-lysine + CO2</text>
        <dbReference type="Rhea" id="RHEA:15101"/>
        <dbReference type="ChEBI" id="CHEBI:15378"/>
        <dbReference type="ChEBI" id="CHEBI:16526"/>
        <dbReference type="ChEBI" id="CHEBI:32551"/>
        <dbReference type="ChEBI" id="CHEBI:57791"/>
        <dbReference type="EC" id="4.1.1.20"/>
    </reaction>
</comment>
<dbReference type="EMBL" id="JAENIO010000003">
    <property type="protein sequence ID" value="MBK1832779.1"/>
    <property type="molecule type" value="Genomic_DNA"/>
</dbReference>
<dbReference type="InterPro" id="IPR022644">
    <property type="entry name" value="De-COase2_N"/>
</dbReference>
<evidence type="ECO:0000256" key="4">
    <source>
        <dbReference type="ARBA" id="ARBA00023239"/>
    </source>
</evidence>
<accession>A0A934RPK8</accession>
<dbReference type="GO" id="GO:0009089">
    <property type="term" value="P:lysine biosynthetic process via diaminopimelate"/>
    <property type="evidence" value="ECO:0007669"/>
    <property type="project" value="UniProtKB-UniRule"/>
</dbReference>
<dbReference type="InterPro" id="IPR009006">
    <property type="entry name" value="Ala_racemase/Decarboxylase_C"/>
</dbReference>
<evidence type="ECO:0000313" key="10">
    <source>
        <dbReference type="EMBL" id="MBK1832779.1"/>
    </source>
</evidence>
<dbReference type="GO" id="GO:0030170">
    <property type="term" value="F:pyridoxal phosphate binding"/>
    <property type="evidence" value="ECO:0007669"/>
    <property type="project" value="UniProtKB-UniRule"/>
</dbReference>
<comment type="subunit">
    <text evidence="5">Homodimer.</text>
</comment>
<proteinExistence type="inferred from homology"/>
<dbReference type="SUPFAM" id="SSF51419">
    <property type="entry name" value="PLP-binding barrel"/>
    <property type="match status" value="1"/>
</dbReference>
<feature type="binding site" evidence="5">
    <location>
        <position position="291"/>
    </location>
    <ligand>
        <name>substrate</name>
    </ligand>
</feature>
<name>A0A934RPK8_9BACT</name>
<feature type="binding site" evidence="5">
    <location>
        <position position="238"/>
    </location>
    <ligand>
        <name>pyridoxal 5'-phosphate</name>
        <dbReference type="ChEBI" id="CHEBI:597326"/>
    </ligand>
</feature>
<dbReference type="HAMAP" id="MF_02120">
    <property type="entry name" value="LysA"/>
    <property type="match status" value="1"/>
</dbReference>
<dbReference type="PANTHER" id="PTHR43727:SF2">
    <property type="entry name" value="GROUP IV DECARBOXYLASE"/>
    <property type="match status" value="1"/>
</dbReference>
<evidence type="ECO:0000256" key="7">
    <source>
        <dbReference type="PIRSR" id="PIRSR600183-50"/>
    </source>
</evidence>
<dbReference type="InterPro" id="IPR022657">
    <property type="entry name" value="De-COase2_CS"/>
</dbReference>
<keyword evidence="5 8" id="KW-0457">Lysine biosynthesis</keyword>
<dbReference type="Pfam" id="PF02784">
    <property type="entry name" value="Orn_Arg_deC_N"/>
    <property type="match status" value="1"/>
</dbReference>
<evidence type="ECO:0000256" key="6">
    <source>
        <dbReference type="NCBIfam" id="TIGR01048"/>
    </source>
</evidence>
<dbReference type="GO" id="GO:0008836">
    <property type="term" value="F:diaminopimelate decarboxylase activity"/>
    <property type="evidence" value="ECO:0007669"/>
    <property type="project" value="UniProtKB-UniRule"/>
</dbReference>
<keyword evidence="2 5" id="KW-0210">Decarboxylase</keyword>
<feature type="binding site" evidence="5">
    <location>
        <begin position="288"/>
        <end position="291"/>
    </location>
    <ligand>
        <name>pyridoxal 5'-phosphate</name>
        <dbReference type="ChEBI" id="CHEBI:597326"/>
    </ligand>
</feature>
<evidence type="ECO:0000256" key="2">
    <source>
        <dbReference type="ARBA" id="ARBA00022793"/>
    </source>
</evidence>
<dbReference type="InterPro" id="IPR000183">
    <property type="entry name" value="Orn/DAP/Arg_de-COase"/>
</dbReference>
<dbReference type="FunFam" id="3.20.20.10:FF:000003">
    <property type="entry name" value="Diaminopimelate decarboxylase"/>
    <property type="match status" value="1"/>
</dbReference>
<keyword evidence="5" id="KW-0028">Amino-acid biosynthesis</keyword>
<feature type="binding site" evidence="5">
    <location>
        <position position="331"/>
    </location>
    <ligand>
        <name>substrate</name>
    </ligand>
</feature>
<feature type="binding site" evidence="5">
    <location>
        <position position="387"/>
    </location>
    <ligand>
        <name>pyridoxal 5'-phosphate</name>
        <dbReference type="ChEBI" id="CHEBI:597326"/>
    </ligand>
</feature>
<dbReference type="Gene3D" id="2.40.37.10">
    <property type="entry name" value="Lyase, Ornithine Decarboxylase, Chain A, domain 1"/>
    <property type="match status" value="1"/>
</dbReference>
<keyword evidence="11" id="KW-1185">Reference proteome</keyword>
<dbReference type="NCBIfam" id="TIGR01048">
    <property type="entry name" value="lysA"/>
    <property type="match status" value="1"/>
</dbReference>
<dbReference type="PROSITE" id="PS00879">
    <property type="entry name" value="ODR_DC_2_2"/>
    <property type="match status" value="1"/>
</dbReference>
<comment type="cofactor">
    <cofactor evidence="1 5 7 8">
        <name>pyridoxal 5'-phosphate</name>
        <dbReference type="ChEBI" id="CHEBI:597326"/>
    </cofactor>
</comment>
<dbReference type="InterPro" id="IPR002986">
    <property type="entry name" value="DAP_deCOOHase_LysA"/>
</dbReference>
<feature type="binding site" evidence="5">
    <location>
        <position position="387"/>
    </location>
    <ligand>
        <name>substrate</name>
    </ligand>
</feature>
<comment type="pathway">
    <text evidence="5 8">Amino-acid biosynthesis; L-lysine biosynthesis via DAP pathway; L-lysine from DL-2,6-diaminopimelate: step 1/1.</text>
</comment>
<dbReference type="Proteomes" id="UP000604083">
    <property type="component" value="Unassembled WGS sequence"/>
</dbReference>
<dbReference type="AlphaFoldDB" id="A0A934RPK8"/>
<gene>
    <name evidence="5 10" type="primary">lysA</name>
    <name evidence="10" type="ORF">JIN78_01795</name>
</gene>
<dbReference type="PROSITE" id="PS00878">
    <property type="entry name" value="ODR_DC_2_1"/>
    <property type="match status" value="1"/>
</dbReference>
<feature type="binding site" evidence="5">
    <location>
        <position position="327"/>
    </location>
    <ligand>
        <name>substrate</name>
    </ligand>
</feature>
<sequence length="429" mass="46679">MHYFSFHDNSLHAEQVSLVEIAEQQGTPTFVYSANTIRDQFRRLDEALAPLNHEVAYAVKANSNVAVLALLREMGASFDIVSGGELFRVVKAGGDPAKCTFAGVGKTREEIEYALELGIHAFNVESEAELAFINQVAGEMGKKAPVSVRVNPNVDAKTHKYISTGKSENKFGIDFEVIGEVFERASQMEHIALKGLQMHIGSQLTTVQPFHDAVAKVAPLAADLKAKYGIEFFSIGGGIGIIYDPALESGSPKWWEAHAAGDKPLTAEEYAAVLVPLLQPLGLKILLEPGRYLVGNAGVLLTRCLYEKKGKAKTFKIVDAGMNDLIRPALYEGYHEIVPLSQGGPRSTVKTDVVGPVCETGDFFCQDRELPDFQEGELLALMSAGAYGAVMGSTYNSRPLPTEVLVDGDQATIIRKRQTFDDLLAQEIF</sequence>
<dbReference type="InterPro" id="IPR029066">
    <property type="entry name" value="PLP-binding_barrel"/>
</dbReference>
<evidence type="ECO:0000256" key="8">
    <source>
        <dbReference type="RuleBase" id="RU003738"/>
    </source>
</evidence>
<evidence type="ECO:0000313" key="11">
    <source>
        <dbReference type="Proteomes" id="UP000604083"/>
    </source>
</evidence>
<reference evidence="10" key="1">
    <citation type="submission" date="2021-01" db="EMBL/GenBank/DDBJ databases">
        <title>Modified the classification status of verrucomicrobia.</title>
        <authorList>
            <person name="Feng X."/>
        </authorList>
    </citation>
    <scope>NUCLEOTIDE SEQUENCE</scope>
    <source>
        <strain evidence="10">KCTC 12986</strain>
    </source>
</reference>
<dbReference type="PRINTS" id="PR01179">
    <property type="entry name" value="ODADCRBXLASE"/>
</dbReference>
<dbReference type="EC" id="4.1.1.20" evidence="5 6"/>
<dbReference type="SUPFAM" id="SSF50621">
    <property type="entry name" value="Alanine racemase C-terminal domain-like"/>
    <property type="match status" value="1"/>
</dbReference>
<comment type="function">
    <text evidence="5">Specifically catalyzes the decarboxylation of meso-diaminopimelate (meso-DAP) to L-lysine.</text>
</comment>
<feature type="binding site" evidence="5">
    <location>
        <position position="359"/>
    </location>
    <ligand>
        <name>substrate</name>
    </ligand>
</feature>
<dbReference type="PRINTS" id="PR01181">
    <property type="entry name" value="DAPDCRBXLASE"/>
</dbReference>
<keyword evidence="3 5" id="KW-0663">Pyridoxal phosphate</keyword>
<dbReference type="InterPro" id="IPR022653">
    <property type="entry name" value="De-COase2_pyr-phos_BS"/>
</dbReference>
<dbReference type="RefSeq" id="WP_200390215.1">
    <property type="nucleotide sequence ID" value="NZ_JAENIO010000003.1"/>
</dbReference>
<evidence type="ECO:0000256" key="5">
    <source>
        <dbReference type="HAMAP-Rule" id="MF_02120"/>
    </source>
</evidence>
<dbReference type="PANTHER" id="PTHR43727">
    <property type="entry name" value="DIAMINOPIMELATE DECARBOXYLASE"/>
    <property type="match status" value="1"/>
</dbReference>
<dbReference type="Gene3D" id="3.20.20.10">
    <property type="entry name" value="Alanine racemase"/>
    <property type="match status" value="1"/>
</dbReference>
<organism evidence="10 11">
    <name type="scientific">Roseibacillus ishigakijimensis</name>
    <dbReference type="NCBI Taxonomy" id="454146"/>
    <lineage>
        <taxon>Bacteria</taxon>
        <taxon>Pseudomonadati</taxon>
        <taxon>Verrucomicrobiota</taxon>
        <taxon>Verrucomicrobiia</taxon>
        <taxon>Verrucomicrobiales</taxon>
        <taxon>Verrucomicrobiaceae</taxon>
        <taxon>Roseibacillus</taxon>
    </lineage>
</organism>
<comment type="caution">
    <text evidence="10">The sequence shown here is derived from an EMBL/GenBank/DDBJ whole genome shotgun (WGS) entry which is preliminary data.</text>
</comment>
<feature type="active site" description="Proton donor" evidence="7">
    <location>
        <position position="358"/>
    </location>
</feature>